<keyword evidence="2" id="KW-0732">Signal</keyword>
<evidence type="ECO:0000313" key="3">
    <source>
        <dbReference type="Proteomes" id="UP000694941"/>
    </source>
</evidence>
<gene>
    <name evidence="4" type="primary">LOC106459948</name>
</gene>
<sequence length="169" mass="18066">MLLKVVLLCLVAAASAGIVPAHYNYAAPAYPAAYHPVKAAYAHPAPAYADVYAKPEPYSFGYEAKNDYDGALWQQESGDEYGSKRGSYGYTDAYGISRTVEYVADETGFHAWIKTNEPGTANQNPADVQIAADPIPAPVYTHPKAVVASPHYAKAVVAAPAHYGLSYGH</sequence>
<dbReference type="Pfam" id="PF00379">
    <property type="entry name" value="Chitin_bind_4"/>
    <property type="match status" value="1"/>
</dbReference>
<evidence type="ECO:0000313" key="4">
    <source>
        <dbReference type="RefSeq" id="XP_013775074.1"/>
    </source>
</evidence>
<keyword evidence="3" id="KW-1185">Reference proteome</keyword>
<dbReference type="Gene3D" id="3.10.50.10">
    <property type="match status" value="1"/>
</dbReference>
<evidence type="ECO:0000256" key="2">
    <source>
        <dbReference type="SAM" id="SignalP"/>
    </source>
</evidence>
<feature type="chain" id="PRO_5046570506" evidence="2">
    <location>
        <begin position="17"/>
        <end position="169"/>
    </location>
</feature>
<proteinExistence type="predicted"/>
<dbReference type="RefSeq" id="XP_013775074.1">
    <property type="nucleotide sequence ID" value="XM_013919620.2"/>
</dbReference>
<dbReference type="GeneID" id="106459948"/>
<reference evidence="4" key="1">
    <citation type="submission" date="2025-08" db="UniProtKB">
        <authorList>
            <consortium name="RefSeq"/>
        </authorList>
    </citation>
    <scope>IDENTIFICATION</scope>
    <source>
        <tissue evidence="4">Muscle</tissue>
    </source>
</reference>
<dbReference type="InterPro" id="IPR050468">
    <property type="entry name" value="Cuticle_Struct_Prot"/>
</dbReference>
<dbReference type="Proteomes" id="UP000694941">
    <property type="component" value="Unplaced"/>
</dbReference>
<feature type="signal peptide" evidence="2">
    <location>
        <begin position="1"/>
        <end position="16"/>
    </location>
</feature>
<dbReference type="PROSITE" id="PS51155">
    <property type="entry name" value="CHIT_BIND_RR_2"/>
    <property type="match status" value="1"/>
</dbReference>
<evidence type="ECO:0000256" key="1">
    <source>
        <dbReference type="PROSITE-ProRule" id="PRU00497"/>
    </source>
</evidence>
<dbReference type="InterPro" id="IPR029070">
    <property type="entry name" value="Chitinase_insertion_sf"/>
</dbReference>
<dbReference type="InterPro" id="IPR000618">
    <property type="entry name" value="Insect_cuticle"/>
</dbReference>
<organism evidence="3 4">
    <name type="scientific">Limulus polyphemus</name>
    <name type="common">Atlantic horseshoe crab</name>
    <dbReference type="NCBI Taxonomy" id="6850"/>
    <lineage>
        <taxon>Eukaryota</taxon>
        <taxon>Metazoa</taxon>
        <taxon>Ecdysozoa</taxon>
        <taxon>Arthropoda</taxon>
        <taxon>Chelicerata</taxon>
        <taxon>Merostomata</taxon>
        <taxon>Xiphosura</taxon>
        <taxon>Limulidae</taxon>
        <taxon>Limulus</taxon>
    </lineage>
</organism>
<protein>
    <submittedName>
        <fullName evidence="4">Cuticle protein 16.8-like</fullName>
    </submittedName>
</protein>
<name>A0ABM1B586_LIMPO</name>
<keyword evidence="1" id="KW-0193">Cuticle</keyword>
<accession>A0ABM1B586</accession>
<dbReference type="PANTHER" id="PTHR10380:SF235">
    <property type="entry name" value="CUTICULAR PROTEIN 73D, ISOFORM B"/>
    <property type="match status" value="1"/>
</dbReference>
<dbReference type="PANTHER" id="PTHR10380">
    <property type="entry name" value="CUTICLE PROTEIN"/>
    <property type="match status" value="1"/>
</dbReference>